<organism evidence="1 2">
    <name type="scientific">Escherichia coli</name>
    <dbReference type="NCBI Taxonomy" id="562"/>
    <lineage>
        <taxon>Bacteria</taxon>
        <taxon>Pseudomonadati</taxon>
        <taxon>Pseudomonadota</taxon>
        <taxon>Gammaproteobacteria</taxon>
        <taxon>Enterobacterales</taxon>
        <taxon>Enterobacteriaceae</taxon>
        <taxon>Escherichia</taxon>
    </lineage>
</organism>
<accession>A0A0B1B3B1</accession>
<sequence length="300" mass="34212">MNNTLLPSINIPCTLFETISLFDDYSADDMQYGDMVEQDFLSLGLSDISAKVDPYRLIKYHFPGPGSINVAFSASSSGTKISQRECTDILFAEMKELAKMFSFFGQYKTLIEDLIEHFRYGNGSNLHSQQLNLSFHEKTNKYSYNSPIRIIKECIENGIISTPSTGYQPLILQSIKTKLLSSRLNKFNDFEDSFNGLGISVHDISAQKISLLSFQKYAIGWSATIHFVAQDHFGLDVTDIKNKTYSKYRFFAYGSFYNGIKTLLSNLFSPILTLSKESKIIYEKQTPENYIMFIYSMLHL</sequence>
<protein>
    <recommendedName>
        <fullName evidence="3">DUF3289 family protein</fullName>
    </recommendedName>
</protein>
<comment type="caution">
    <text evidence="1">The sequence shown here is derived from an EMBL/GenBank/DDBJ whole genome shotgun (WGS) entry which is preliminary data.</text>
</comment>
<evidence type="ECO:0000313" key="2">
    <source>
        <dbReference type="Proteomes" id="UP000050556"/>
    </source>
</evidence>
<proteinExistence type="predicted"/>
<dbReference type="EMBL" id="LDYI01000174">
    <property type="protein sequence ID" value="KPO04155.1"/>
    <property type="molecule type" value="Genomic_DNA"/>
</dbReference>
<dbReference type="InterPro" id="IPR017483">
    <property type="entry name" value="CHP03034"/>
</dbReference>
<dbReference type="Pfam" id="PF11692">
    <property type="entry name" value="DUF3289"/>
    <property type="match status" value="1"/>
</dbReference>
<reference evidence="1 2" key="1">
    <citation type="journal article" date="2015" name="Front. Microbiol.">
        <title>Genetic determinants of heat resistance in Escherichia coli.</title>
        <authorList>
            <person name="Mercer R.G."/>
            <person name="Zheng J."/>
            <person name="Garcia-Hernandez R."/>
            <person name="Ruan L."/>
            <person name="Ganzle M.G."/>
            <person name="McMullen L.M."/>
        </authorList>
    </citation>
    <scope>NUCLEOTIDE SEQUENCE [LARGE SCALE GENOMIC DNA]</scope>
    <source>
        <strain evidence="1 2">AW1.3</strain>
    </source>
</reference>
<evidence type="ECO:0008006" key="3">
    <source>
        <dbReference type="Google" id="ProtNLM"/>
    </source>
</evidence>
<gene>
    <name evidence="1" type="ORF">ACU57_25945</name>
</gene>
<dbReference type="AlphaFoldDB" id="A0A0B1B3B1"/>
<name>A0A0B1B3B1_ECOLX</name>
<dbReference type="Proteomes" id="UP000050556">
    <property type="component" value="Unassembled WGS sequence"/>
</dbReference>
<dbReference type="NCBIfam" id="TIGR03034">
    <property type="entry name" value="YPO3983 family protein"/>
    <property type="match status" value="1"/>
</dbReference>
<evidence type="ECO:0000313" key="1">
    <source>
        <dbReference type="EMBL" id="KPO04155.1"/>
    </source>
</evidence>
<dbReference type="PATRIC" id="fig|562.10824.peg.2367"/>